<dbReference type="Pfam" id="PF08263">
    <property type="entry name" value="LRRNT_2"/>
    <property type="match status" value="1"/>
</dbReference>
<proteinExistence type="inferred from homology"/>
<keyword evidence="5" id="KW-0812">Transmembrane</keyword>
<name>A0AAV7DWZ5_ARIFI</name>
<evidence type="ECO:0000256" key="11">
    <source>
        <dbReference type="SAM" id="MobiDB-lite"/>
    </source>
</evidence>
<dbReference type="Proteomes" id="UP000825729">
    <property type="component" value="Unassembled WGS sequence"/>
</dbReference>
<evidence type="ECO:0000256" key="2">
    <source>
        <dbReference type="ARBA" id="ARBA00009592"/>
    </source>
</evidence>
<evidence type="ECO:0000313" key="14">
    <source>
        <dbReference type="EMBL" id="KAG9441150.1"/>
    </source>
</evidence>
<dbReference type="InterPro" id="IPR046956">
    <property type="entry name" value="RLP23-like"/>
</dbReference>
<dbReference type="FunFam" id="3.80.10.10:FF:000111">
    <property type="entry name" value="LRR receptor-like serine/threonine-protein kinase ERECTA"/>
    <property type="match status" value="1"/>
</dbReference>
<dbReference type="Pfam" id="PF00560">
    <property type="entry name" value="LRR_1"/>
    <property type="match status" value="8"/>
</dbReference>
<keyword evidence="8" id="KW-1133">Transmembrane helix</keyword>
<evidence type="ECO:0000256" key="3">
    <source>
        <dbReference type="ARBA" id="ARBA00022475"/>
    </source>
</evidence>
<dbReference type="FunFam" id="3.80.10.10:FF:000095">
    <property type="entry name" value="LRR receptor-like serine/threonine-protein kinase GSO1"/>
    <property type="match status" value="1"/>
</dbReference>
<feature type="compositionally biased region" description="Basic and acidic residues" evidence="11">
    <location>
        <begin position="658"/>
        <end position="674"/>
    </location>
</feature>
<evidence type="ECO:0000313" key="15">
    <source>
        <dbReference type="Proteomes" id="UP000825729"/>
    </source>
</evidence>
<comment type="caution">
    <text evidence="14">The sequence shown here is derived from an EMBL/GenBank/DDBJ whole genome shotgun (WGS) entry which is preliminary data.</text>
</comment>
<evidence type="ECO:0000256" key="4">
    <source>
        <dbReference type="ARBA" id="ARBA00022614"/>
    </source>
</evidence>
<keyword evidence="6 12" id="KW-0732">Signal</keyword>
<keyword evidence="7" id="KW-0677">Repeat</keyword>
<dbReference type="InterPro" id="IPR003591">
    <property type="entry name" value="Leu-rich_rpt_typical-subtyp"/>
</dbReference>
<dbReference type="InterPro" id="IPR013210">
    <property type="entry name" value="LRR_N_plant-typ"/>
</dbReference>
<feature type="signal peptide" evidence="12">
    <location>
        <begin position="1"/>
        <end position="32"/>
    </location>
</feature>
<comment type="similarity">
    <text evidence="2">Belongs to the RLP family.</text>
</comment>
<evidence type="ECO:0000256" key="9">
    <source>
        <dbReference type="ARBA" id="ARBA00023136"/>
    </source>
</evidence>
<keyword evidence="10" id="KW-0325">Glycoprotein</keyword>
<dbReference type="SUPFAM" id="SSF52058">
    <property type="entry name" value="L domain-like"/>
    <property type="match status" value="2"/>
</dbReference>
<dbReference type="InterPro" id="IPR032675">
    <property type="entry name" value="LRR_dom_sf"/>
</dbReference>
<evidence type="ECO:0000256" key="10">
    <source>
        <dbReference type="ARBA" id="ARBA00023180"/>
    </source>
</evidence>
<evidence type="ECO:0000256" key="12">
    <source>
        <dbReference type="SAM" id="SignalP"/>
    </source>
</evidence>
<dbReference type="AlphaFoldDB" id="A0AAV7DWZ5"/>
<evidence type="ECO:0000256" key="6">
    <source>
        <dbReference type="ARBA" id="ARBA00022729"/>
    </source>
</evidence>
<dbReference type="PRINTS" id="PR00019">
    <property type="entry name" value="LEURICHRPT"/>
</dbReference>
<keyword evidence="4" id="KW-0433">Leucine-rich repeat</keyword>
<organism evidence="14 15">
    <name type="scientific">Aristolochia fimbriata</name>
    <name type="common">White veined hardy Dutchman's pipe vine</name>
    <dbReference type="NCBI Taxonomy" id="158543"/>
    <lineage>
        <taxon>Eukaryota</taxon>
        <taxon>Viridiplantae</taxon>
        <taxon>Streptophyta</taxon>
        <taxon>Embryophyta</taxon>
        <taxon>Tracheophyta</taxon>
        <taxon>Spermatophyta</taxon>
        <taxon>Magnoliopsida</taxon>
        <taxon>Magnoliidae</taxon>
        <taxon>Piperales</taxon>
        <taxon>Aristolochiaceae</taxon>
        <taxon>Aristolochia</taxon>
    </lineage>
</organism>
<feature type="region of interest" description="Disordered" evidence="11">
    <location>
        <begin position="655"/>
        <end position="685"/>
    </location>
</feature>
<dbReference type="EMBL" id="JAINDJ010000007">
    <property type="protein sequence ID" value="KAG9441150.1"/>
    <property type="molecule type" value="Genomic_DNA"/>
</dbReference>
<evidence type="ECO:0000256" key="7">
    <source>
        <dbReference type="ARBA" id="ARBA00022737"/>
    </source>
</evidence>
<gene>
    <name evidence="14" type="ORF">H6P81_017004</name>
</gene>
<dbReference type="InterPro" id="IPR001611">
    <property type="entry name" value="Leu-rich_rpt"/>
</dbReference>
<keyword evidence="3" id="KW-1003">Cell membrane</keyword>
<sequence length="714" mass="78627">MSSTSVRILRALFLLHVLVLVLFAFLSNIVIADHGSNGRGCMEKEREALLKFKNGVTEDPHLRRLSSWVGDDCCSWSGVVCHNVTGRVIELSLPNPDGFNDSSMLRGGIDSSLADLTDLVHLDLSLNNFYPTPFPTFIGNSFQNLIYLNLFYAGFVGEVPPNMGNLSNLRFLDLGFNRNMTIGNIGWLSRLSSLQYLDLSEGKISEKAPWFEAVNKLSSLLELLLYGCNLENVYASHPRVNITDLKVLDLSGNNFHRSALPDWLSHLTNLEELDVNGSNFTGPIPSYLGRMSALKLLDLGGNKFEGSVPESLGQLSGLVELDISDNALEANALGIDLSNNKIRGELPAFSSRLEWLDLSNNSLFGSIPNKWEQDSSLWFLDLANNELSGTIPSSFGINITNLLSLNLGKNNLSGELPLPMKNLKDLQFIDLQSNKLSGKIPSWMGENLSNLRFLSLRSNLFHGEVPGQLSRLASLQILDMANNNLSGSIPKSLKNFMAMANSDSNNLPPFYTRTLVGSMGESMWIVMKGRELFYPGFSKNNRKGLDLSMNKLSGNIPEELTELVELQNLNLSGNFLQGQIPEKIGEMRKLESLDLSRNRLSGVIPPTLSALSFLGGFSVSNNNLSGKIPFTGQLATFQKPSYIGNEKLCGPPLSNKCPGDHETLQPRRDPDDHVNMSQEKEEDDEIEPWTLYNVTGSGFIGGICSVFGVLIANN</sequence>
<dbReference type="SMART" id="SM00369">
    <property type="entry name" value="LRR_TYP"/>
    <property type="match status" value="8"/>
</dbReference>
<dbReference type="FunFam" id="3.80.10.10:FF:000649">
    <property type="entry name" value="Leucine Rich Repeat family protein"/>
    <property type="match status" value="1"/>
</dbReference>
<feature type="domain" description="Leucine-rich repeat-containing N-terminal plant-type" evidence="13">
    <location>
        <begin position="44"/>
        <end position="81"/>
    </location>
</feature>
<evidence type="ECO:0000259" key="13">
    <source>
        <dbReference type="Pfam" id="PF08263"/>
    </source>
</evidence>
<comment type="subcellular location">
    <subcellularLocation>
        <location evidence="1">Cell membrane</location>
        <topology evidence="1">Single-pass type I membrane protein</topology>
    </subcellularLocation>
</comment>
<keyword evidence="9" id="KW-0472">Membrane</keyword>
<dbReference type="PANTHER" id="PTHR48063">
    <property type="entry name" value="LRR RECEPTOR-LIKE KINASE"/>
    <property type="match status" value="1"/>
</dbReference>
<dbReference type="Gene3D" id="3.80.10.10">
    <property type="entry name" value="Ribonuclease Inhibitor"/>
    <property type="match status" value="3"/>
</dbReference>
<evidence type="ECO:0000256" key="8">
    <source>
        <dbReference type="ARBA" id="ARBA00022989"/>
    </source>
</evidence>
<dbReference type="Pfam" id="PF13855">
    <property type="entry name" value="LRR_8"/>
    <property type="match status" value="1"/>
</dbReference>
<protein>
    <recommendedName>
        <fullName evidence="13">Leucine-rich repeat-containing N-terminal plant-type domain-containing protein</fullName>
    </recommendedName>
</protein>
<dbReference type="GO" id="GO:0005886">
    <property type="term" value="C:plasma membrane"/>
    <property type="evidence" value="ECO:0007669"/>
    <property type="project" value="UniProtKB-SubCell"/>
</dbReference>
<keyword evidence="15" id="KW-1185">Reference proteome</keyword>
<accession>A0AAV7DWZ5</accession>
<reference evidence="14 15" key="1">
    <citation type="submission" date="2021-07" db="EMBL/GenBank/DDBJ databases">
        <title>The Aristolochia fimbriata genome: insights into angiosperm evolution, floral development and chemical biosynthesis.</title>
        <authorList>
            <person name="Jiao Y."/>
        </authorList>
    </citation>
    <scope>NUCLEOTIDE SEQUENCE [LARGE SCALE GENOMIC DNA]</scope>
    <source>
        <strain evidence="14">IBCAS-2021</strain>
        <tissue evidence="14">Leaf</tissue>
    </source>
</reference>
<feature type="chain" id="PRO_5043910930" description="Leucine-rich repeat-containing N-terminal plant-type domain-containing protein" evidence="12">
    <location>
        <begin position="33"/>
        <end position="714"/>
    </location>
</feature>
<evidence type="ECO:0000256" key="1">
    <source>
        <dbReference type="ARBA" id="ARBA00004251"/>
    </source>
</evidence>
<evidence type="ECO:0000256" key="5">
    <source>
        <dbReference type="ARBA" id="ARBA00022692"/>
    </source>
</evidence>
<dbReference type="PANTHER" id="PTHR48063:SF112">
    <property type="entry name" value="RECEPTOR LIKE PROTEIN 30-LIKE"/>
    <property type="match status" value="1"/>
</dbReference>